<dbReference type="PROSITE" id="PS51819">
    <property type="entry name" value="VOC"/>
    <property type="match status" value="1"/>
</dbReference>
<reference evidence="2" key="1">
    <citation type="submission" date="2021-10" db="EMBL/GenBank/DDBJ databases">
        <title>Streptomyces nigrumlapis sp.nov.,an antimicrobial producing actinobacterium isolated from Black Gobi rocks.</title>
        <authorList>
            <person name="Wen Y."/>
            <person name="Zhang W."/>
            <person name="Liu X.G."/>
        </authorList>
    </citation>
    <scope>NUCLEOTIDE SEQUENCE</scope>
    <source>
        <strain evidence="2">ST13-2-2</strain>
    </source>
</reference>
<name>A0ABY4MEP6_9ACTN</name>
<dbReference type="Pfam" id="PF00903">
    <property type="entry name" value="Glyoxalase"/>
    <property type="match status" value="1"/>
</dbReference>
<protein>
    <submittedName>
        <fullName evidence="2">VOC family protein</fullName>
    </submittedName>
</protein>
<evidence type="ECO:0000259" key="1">
    <source>
        <dbReference type="PROSITE" id="PS51819"/>
    </source>
</evidence>
<dbReference type="SUPFAM" id="SSF54593">
    <property type="entry name" value="Glyoxalase/Bleomycin resistance protein/Dihydroxybiphenyl dioxygenase"/>
    <property type="match status" value="1"/>
</dbReference>
<dbReference type="InterPro" id="IPR037523">
    <property type="entry name" value="VOC_core"/>
</dbReference>
<dbReference type="CDD" id="cd08351">
    <property type="entry name" value="ChaP_like"/>
    <property type="match status" value="1"/>
</dbReference>
<sequence>MPRLDHTIVHSTDRFASARFLAELLDAPEPKAYGPFAALKLDNGVTLDFAEVVADGREFVPTHYAFLVTEDEFDAILARIQARELPYWADPRHTQPQVINTQDGGRGLYLDDPDGHNLEFLTRTYSDELLASLNR</sequence>
<dbReference type="InterPro" id="IPR004360">
    <property type="entry name" value="Glyas_Fos-R_dOase_dom"/>
</dbReference>
<feature type="domain" description="VOC" evidence="1">
    <location>
        <begin position="3"/>
        <end position="123"/>
    </location>
</feature>
<dbReference type="EMBL" id="CP086322">
    <property type="protein sequence ID" value="UQA94796.1"/>
    <property type="molecule type" value="Genomic_DNA"/>
</dbReference>
<dbReference type="RefSeq" id="WP_248865649.1">
    <property type="nucleotide sequence ID" value="NZ_CP086322.1"/>
</dbReference>
<organism evidence="2 3">
    <name type="scientific">Streptomyces halobius</name>
    <dbReference type="NCBI Taxonomy" id="2879846"/>
    <lineage>
        <taxon>Bacteria</taxon>
        <taxon>Bacillati</taxon>
        <taxon>Actinomycetota</taxon>
        <taxon>Actinomycetes</taxon>
        <taxon>Kitasatosporales</taxon>
        <taxon>Streptomycetaceae</taxon>
        <taxon>Streptomyces</taxon>
    </lineage>
</organism>
<evidence type="ECO:0000313" key="3">
    <source>
        <dbReference type="Proteomes" id="UP000830115"/>
    </source>
</evidence>
<gene>
    <name evidence="2" type="ORF">K9S39_25670</name>
</gene>
<evidence type="ECO:0000313" key="2">
    <source>
        <dbReference type="EMBL" id="UQA94796.1"/>
    </source>
</evidence>
<dbReference type="Proteomes" id="UP000830115">
    <property type="component" value="Chromosome"/>
</dbReference>
<accession>A0ABY4MEP6</accession>
<dbReference type="Gene3D" id="3.10.180.10">
    <property type="entry name" value="2,3-Dihydroxybiphenyl 1,2-Dioxygenase, domain 1"/>
    <property type="match status" value="1"/>
</dbReference>
<keyword evidence="3" id="KW-1185">Reference proteome</keyword>
<dbReference type="InterPro" id="IPR029068">
    <property type="entry name" value="Glyas_Bleomycin-R_OHBP_Dase"/>
</dbReference>
<proteinExistence type="predicted"/>